<protein>
    <recommendedName>
        <fullName evidence="4">Flagellar operon protein</fullName>
    </recommendedName>
</protein>
<evidence type="ECO:0008006" key="4">
    <source>
        <dbReference type="Google" id="ProtNLM"/>
    </source>
</evidence>
<comment type="caution">
    <text evidence="2">The sequence shown here is derived from an EMBL/GenBank/DDBJ whole genome shotgun (WGS) entry which is preliminary data.</text>
</comment>
<evidence type="ECO:0000313" key="3">
    <source>
        <dbReference type="Proteomes" id="UP000391919"/>
    </source>
</evidence>
<dbReference type="InterPro" id="IPR013367">
    <property type="entry name" value="Flagellar_put"/>
</dbReference>
<dbReference type="RefSeq" id="WP_151679137.1">
    <property type="nucleotide sequence ID" value="NZ_BKZQ01000003.1"/>
</dbReference>
<name>A0A5J4J1T9_9BACI</name>
<feature type="compositionally biased region" description="Polar residues" evidence="1">
    <location>
        <begin position="9"/>
        <end position="33"/>
    </location>
</feature>
<sequence>MDKWHPSIPLQQSEPFRSFSRTSRTAQNQNQASSFSGYLQQALMEPSNPVSLKISKHASERLQERGIKLDASTWKQIGSKVAEAKQKGLNETLVLVNDAALIVSAKNSTVITAMGRNEAGSQIFSNINGAIILES</sequence>
<proteinExistence type="predicted"/>
<organism evidence="2 3">
    <name type="scientific">Weizmannia acidilactici</name>
    <dbReference type="NCBI Taxonomy" id="2607726"/>
    <lineage>
        <taxon>Bacteria</taxon>
        <taxon>Bacillati</taxon>
        <taxon>Bacillota</taxon>
        <taxon>Bacilli</taxon>
        <taxon>Bacillales</taxon>
        <taxon>Bacillaceae</taxon>
        <taxon>Heyndrickxia</taxon>
    </lineage>
</organism>
<dbReference type="NCBIfam" id="TIGR02530">
    <property type="entry name" value="flg_new"/>
    <property type="match status" value="1"/>
</dbReference>
<dbReference type="Pfam" id="PF12611">
    <property type="entry name" value="Flagellar_put"/>
    <property type="match status" value="1"/>
</dbReference>
<dbReference type="EMBL" id="BKZQ01000003">
    <property type="protein sequence ID" value="GER69042.1"/>
    <property type="molecule type" value="Genomic_DNA"/>
</dbReference>
<keyword evidence="3" id="KW-1185">Reference proteome</keyword>
<gene>
    <name evidence="2" type="ORF">BpJC7_03450</name>
</gene>
<evidence type="ECO:0000256" key="1">
    <source>
        <dbReference type="SAM" id="MobiDB-lite"/>
    </source>
</evidence>
<feature type="region of interest" description="Disordered" evidence="1">
    <location>
        <begin position="1"/>
        <end position="33"/>
    </location>
</feature>
<dbReference type="Proteomes" id="UP000391919">
    <property type="component" value="Unassembled WGS sequence"/>
</dbReference>
<reference evidence="2 3" key="1">
    <citation type="submission" date="2019-09" db="EMBL/GenBank/DDBJ databases">
        <title>Draft genome sequence of Bacillus sp. JC-7.</title>
        <authorList>
            <person name="Tanaka N."/>
            <person name="Shiwa Y."/>
            <person name="Fujita N."/>
            <person name="Tanasupawat S."/>
        </authorList>
    </citation>
    <scope>NUCLEOTIDE SEQUENCE [LARGE SCALE GENOMIC DNA]</scope>
    <source>
        <strain evidence="2 3">JC-7</strain>
    </source>
</reference>
<accession>A0A5J4J1T9</accession>
<evidence type="ECO:0000313" key="2">
    <source>
        <dbReference type="EMBL" id="GER69042.1"/>
    </source>
</evidence>
<dbReference type="AlphaFoldDB" id="A0A5J4J1T9"/>